<protein>
    <recommendedName>
        <fullName evidence="3">DUF4747 family protein</fullName>
    </recommendedName>
</protein>
<name>A0A7L5E771_9SPHI</name>
<dbReference type="KEGG" id="mrob:HH214_20910"/>
<proteinExistence type="predicted"/>
<organism evidence="1 2">
    <name type="scientific">Mucilaginibacter robiniae</name>
    <dbReference type="NCBI Taxonomy" id="2728022"/>
    <lineage>
        <taxon>Bacteria</taxon>
        <taxon>Pseudomonadati</taxon>
        <taxon>Bacteroidota</taxon>
        <taxon>Sphingobacteriia</taxon>
        <taxon>Sphingobacteriales</taxon>
        <taxon>Sphingobacteriaceae</taxon>
        <taxon>Mucilaginibacter</taxon>
    </lineage>
</organism>
<dbReference type="Proteomes" id="UP000503278">
    <property type="component" value="Chromosome"/>
</dbReference>
<accession>A0A7L5E771</accession>
<dbReference type="EMBL" id="CP051682">
    <property type="protein sequence ID" value="QJD98159.1"/>
    <property type="molecule type" value="Genomic_DNA"/>
</dbReference>
<dbReference type="AlphaFoldDB" id="A0A7L5E771"/>
<evidence type="ECO:0000313" key="1">
    <source>
        <dbReference type="EMBL" id="QJD98159.1"/>
    </source>
</evidence>
<reference evidence="1 2" key="1">
    <citation type="submission" date="2020-04" db="EMBL/GenBank/DDBJ databases">
        <title>Genome sequencing of novel species.</title>
        <authorList>
            <person name="Heo J."/>
            <person name="Kim S.-J."/>
            <person name="Kim J.-S."/>
            <person name="Hong S.-B."/>
            <person name="Kwon S.-W."/>
        </authorList>
    </citation>
    <scope>NUCLEOTIDE SEQUENCE [LARGE SCALE GENOMIC DNA]</scope>
    <source>
        <strain evidence="1 2">F39-2</strain>
    </source>
</reference>
<dbReference type="RefSeq" id="WP_169610901.1">
    <property type="nucleotide sequence ID" value="NZ_CP051682.1"/>
</dbReference>
<keyword evidence="2" id="KW-1185">Reference proteome</keyword>
<evidence type="ECO:0000313" key="2">
    <source>
        <dbReference type="Proteomes" id="UP000503278"/>
    </source>
</evidence>
<evidence type="ECO:0008006" key="3">
    <source>
        <dbReference type="Google" id="ProtNLM"/>
    </source>
</evidence>
<gene>
    <name evidence="1" type="ORF">HH214_20910</name>
</gene>
<sequence length="288" mass="32687">MSKKVLFYTLIKKNYVRAGGNSEPAQNVREVIEYVIGLSEVARQYDYADTKFCRLDFSDENRGLHKIIFKSANHRTRAPLMDRNAGTERDNPKLISEGERVMTHCIIKYTPAGVYLYLESGNTTLKIQQIVNYLNNYATQYHAHAGDNRTYSFEYEIIVKENFLQEMGDLNRVIEGEIIVDKRILGSAALDYSDRIDSVKHNIKIIISAERNFSISNALTDIFNKLNSGASAISKVRVRGKNDNNNNVMLDSEIIAKAEFVDVELHQQTGEVMSDSIFEQMEAIALAV</sequence>